<proteinExistence type="predicted"/>
<dbReference type="InterPro" id="IPR036291">
    <property type="entry name" value="NAD(P)-bd_dom_sf"/>
</dbReference>
<evidence type="ECO:0000259" key="2">
    <source>
        <dbReference type="Pfam" id="PF13478"/>
    </source>
</evidence>
<evidence type="ECO:0000259" key="1">
    <source>
        <dbReference type="Pfam" id="PF02625"/>
    </source>
</evidence>
<dbReference type="PANTHER" id="PTHR30388:SF6">
    <property type="entry name" value="XANTHINE DEHYDROGENASE SUBUNIT A-RELATED"/>
    <property type="match status" value="1"/>
</dbReference>
<evidence type="ECO:0000313" key="4">
    <source>
        <dbReference type="Proteomes" id="UP000007177"/>
    </source>
</evidence>
<accession>H6LFH8</accession>
<dbReference type="EMBL" id="CP002987">
    <property type="protein sequence ID" value="AFA49465.1"/>
    <property type="molecule type" value="Genomic_DNA"/>
</dbReference>
<sequence>MAMNDYLKIVRKMQKNSENFVLATILEKTGSAPRSEGAKMLIKRNLSIEGTIGGGLVEAMVIKAAARVHQDQQFRIEDFILSNKDAASLGMVCGGDVKILLEYIDWADPKTNGFFNEIFDLYENKIDFVIITKIPKDYENERLEKWACTETGFYGAESDEILSLVKDIKENFYQLKYKDAYLQNNCYFVEPYFKTENVCILGGGHIGKVLAELCKSLGFYVTVIDDREEFANAKRFTTVDEVKVVPGFEHITDVVKISQHSFVIIVTRGHSYDKEVLAQMLQTDAKYIGMIGSTNKRNHVYQCLLEEGFTFRDLDRVYSPIGLPIHADTPEEIAVSIAAEMIQVRRGPQK</sequence>
<dbReference type="AlphaFoldDB" id="H6LFH8"/>
<keyword evidence="4" id="KW-1185">Reference proteome</keyword>
<feature type="domain" description="XdhC- CoxI" evidence="1">
    <location>
        <begin position="15"/>
        <end position="79"/>
    </location>
</feature>
<dbReference type="STRING" id="931626.Awo_c27120"/>
<dbReference type="InterPro" id="IPR027051">
    <property type="entry name" value="XdhC_Rossmann_dom"/>
</dbReference>
<dbReference type="HOGENOM" id="CLU_041115_1_1_9"/>
<feature type="domain" description="XdhC Rossmann" evidence="2">
    <location>
        <begin position="198"/>
        <end position="341"/>
    </location>
</feature>
<dbReference type="Gene3D" id="3.40.50.720">
    <property type="entry name" value="NAD(P)-binding Rossmann-like Domain"/>
    <property type="match status" value="1"/>
</dbReference>
<dbReference type="Pfam" id="PF02625">
    <property type="entry name" value="XdhC_CoxI"/>
    <property type="match status" value="1"/>
</dbReference>
<reference evidence="4" key="1">
    <citation type="submission" date="2011-07" db="EMBL/GenBank/DDBJ databases">
        <title>Complete genome sequence of Acetobacterium woodii.</title>
        <authorList>
            <person name="Poehlein A."/>
            <person name="Schmidt S."/>
            <person name="Kaster A.-K."/>
            <person name="Goenrich M."/>
            <person name="Vollmers J."/>
            <person name="Thuermer A."/>
            <person name="Gottschalk G."/>
            <person name="Thauer R.K."/>
            <person name="Daniel R."/>
            <person name="Mueller V."/>
        </authorList>
    </citation>
    <scope>NUCLEOTIDE SEQUENCE [LARGE SCALE GENOMIC DNA]</scope>
    <source>
        <strain evidence="4">ATCC 29683 / DSM 1030 / JCM 2381 / KCTC 1655 / WB1</strain>
    </source>
</reference>
<dbReference type="SUPFAM" id="SSF51735">
    <property type="entry name" value="NAD(P)-binding Rossmann-fold domains"/>
    <property type="match status" value="1"/>
</dbReference>
<protein>
    <submittedName>
        <fullName evidence="3">Xanthine and CO dehydrogenases maturation factor, XdhC/CoxF family</fullName>
    </submittedName>
</protein>
<reference evidence="3 4" key="2">
    <citation type="journal article" date="2012" name="PLoS ONE">
        <title>An ancient pathway combining carbon dioxide fixation with the generation and utilization of a sodium ion gradient for ATP synthesis.</title>
        <authorList>
            <person name="Poehlein A."/>
            <person name="Schmidt S."/>
            <person name="Kaster A.K."/>
            <person name="Goenrich M."/>
            <person name="Vollmers J."/>
            <person name="Thurmer A."/>
            <person name="Bertsch J."/>
            <person name="Schuchmann K."/>
            <person name="Voigt B."/>
            <person name="Hecker M."/>
            <person name="Daniel R."/>
            <person name="Thauer R.K."/>
            <person name="Gottschalk G."/>
            <person name="Muller V."/>
        </authorList>
    </citation>
    <scope>NUCLEOTIDE SEQUENCE [LARGE SCALE GENOMIC DNA]</scope>
    <source>
        <strain evidence="4">ATCC 29683 / DSM 1030 / JCM 2381 / KCTC 1655 / WB1</strain>
    </source>
</reference>
<dbReference type="KEGG" id="awo:Awo_c27120"/>
<dbReference type="InterPro" id="IPR052698">
    <property type="entry name" value="MoCofactor_Util/Proc"/>
</dbReference>
<gene>
    <name evidence="3" type="ordered locus">Awo_c27120</name>
</gene>
<dbReference type="InterPro" id="IPR003777">
    <property type="entry name" value="XdhC_CoxI"/>
</dbReference>
<name>H6LFH8_ACEWD</name>
<dbReference type="eggNOG" id="COG1975">
    <property type="taxonomic scope" value="Bacteria"/>
</dbReference>
<dbReference type="PANTHER" id="PTHR30388">
    <property type="entry name" value="ALDEHYDE OXIDOREDUCTASE MOLYBDENUM COFACTOR ASSEMBLY PROTEIN"/>
    <property type="match status" value="1"/>
</dbReference>
<dbReference type="Proteomes" id="UP000007177">
    <property type="component" value="Chromosome"/>
</dbReference>
<dbReference type="NCBIfam" id="NF045664">
    <property type="entry name" value="XdhC_rel_AOR"/>
    <property type="match status" value="1"/>
</dbReference>
<evidence type="ECO:0000313" key="3">
    <source>
        <dbReference type="EMBL" id="AFA49465.1"/>
    </source>
</evidence>
<organism evidence="3 4">
    <name type="scientific">Acetobacterium woodii (strain ATCC 29683 / DSM 1030 / JCM 2381 / KCTC 1655 / WB1)</name>
    <dbReference type="NCBI Taxonomy" id="931626"/>
    <lineage>
        <taxon>Bacteria</taxon>
        <taxon>Bacillati</taxon>
        <taxon>Bacillota</taxon>
        <taxon>Clostridia</taxon>
        <taxon>Eubacteriales</taxon>
        <taxon>Eubacteriaceae</taxon>
        <taxon>Acetobacterium</taxon>
    </lineage>
</organism>
<dbReference type="Pfam" id="PF13478">
    <property type="entry name" value="XdhC_C"/>
    <property type="match status" value="1"/>
</dbReference>